<dbReference type="Pfam" id="PF01636">
    <property type="entry name" value="APH"/>
    <property type="match status" value="1"/>
</dbReference>
<protein>
    <recommendedName>
        <fullName evidence="1">Aminoglycoside phosphotransferase domain-containing protein</fullName>
    </recommendedName>
</protein>
<dbReference type="EMBL" id="JACCBU010000001">
    <property type="protein sequence ID" value="NYE72686.1"/>
    <property type="molecule type" value="Genomic_DNA"/>
</dbReference>
<gene>
    <name evidence="2" type="ORF">BKA15_004015</name>
</gene>
<feature type="domain" description="Aminoglycoside phosphotransferase" evidence="1">
    <location>
        <begin position="20"/>
        <end position="234"/>
    </location>
</feature>
<accession>A0A7Y9I995</accession>
<evidence type="ECO:0000313" key="2">
    <source>
        <dbReference type="EMBL" id="NYE72686.1"/>
    </source>
</evidence>
<reference evidence="2 3" key="1">
    <citation type="submission" date="2020-07" db="EMBL/GenBank/DDBJ databases">
        <title>Sequencing the genomes of 1000 actinobacteria strains.</title>
        <authorList>
            <person name="Klenk H.-P."/>
        </authorList>
    </citation>
    <scope>NUCLEOTIDE SEQUENCE [LARGE SCALE GENOMIC DNA]</scope>
    <source>
        <strain evidence="2 3">DSM 22083</strain>
    </source>
</reference>
<dbReference type="SUPFAM" id="SSF56112">
    <property type="entry name" value="Protein kinase-like (PK-like)"/>
    <property type="match status" value="1"/>
</dbReference>
<dbReference type="AlphaFoldDB" id="A0A7Y9I995"/>
<name>A0A7Y9I995_9ACTN</name>
<keyword evidence="3" id="KW-1185">Reference proteome</keyword>
<comment type="caution">
    <text evidence="2">The sequence shown here is derived from an EMBL/GenBank/DDBJ whole genome shotgun (WGS) entry which is preliminary data.</text>
</comment>
<evidence type="ECO:0000313" key="3">
    <source>
        <dbReference type="Proteomes" id="UP000569914"/>
    </source>
</evidence>
<dbReference type="RefSeq" id="WP_179753663.1">
    <property type="nucleotide sequence ID" value="NZ_JACCBU010000001.1"/>
</dbReference>
<proteinExistence type="predicted"/>
<dbReference type="InterPro" id="IPR011009">
    <property type="entry name" value="Kinase-like_dom_sf"/>
</dbReference>
<organism evidence="2 3">
    <name type="scientific">Microlunatus parietis</name>
    <dbReference type="NCBI Taxonomy" id="682979"/>
    <lineage>
        <taxon>Bacteria</taxon>
        <taxon>Bacillati</taxon>
        <taxon>Actinomycetota</taxon>
        <taxon>Actinomycetes</taxon>
        <taxon>Propionibacteriales</taxon>
        <taxon>Propionibacteriaceae</taxon>
        <taxon>Microlunatus</taxon>
    </lineage>
</organism>
<sequence length="293" mass="31414">MTTVDQLAHRFGIVLDPDSVSGGLSGSAVRRGTRADGTPAVVKIRFAESGFDRVAAERELTFYRELAGDLGIKTPELLAHHQSDDCVAILLSAPGTIRPAPDWTHDHWLALAGDLAALHETPVPDGGLWRHAPDGEVPGSDPDRWRSYWDRPGEAELFAPIFDDPGALTAAVRAQPFCFNHGDCHTDNILITEAGLVWADWQVAGFGRPAGELAFAAGRAAPSGATPPLAEIIKLYADRRGLDAAELARSVLAAELSTALFAWPAYAGYNSSAGIDRVHGRAVDLARRWLTEV</sequence>
<evidence type="ECO:0000259" key="1">
    <source>
        <dbReference type="Pfam" id="PF01636"/>
    </source>
</evidence>
<dbReference type="Gene3D" id="3.90.1200.10">
    <property type="match status" value="1"/>
</dbReference>
<dbReference type="InterPro" id="IPR002575">
    <property type="entry name" value="Aminoglycoside_PTrfase"/>
</dbReference>
<dbReference type="Proteomes" id="UP000569914">
    <property type="component" value="Unassembled WGS sequence"/>
</dbReference>